<comment type="caution">
    <text evidence="2">The sequence shown here is derived from an EMBL/GenBank/DDBJ whole genome shotgun (WGS) entry which is preliminary data.</text>
</comment>
<dbReference type="Gene3D" id="1.10.3210.10">
    <property type="entry name" value="Hypothetical protein af1432"/>
    <property type="match status" value="1"/>
</dbReference>
<dbReference type="RefSeq" id="WP_174404630.1">
    <property type="nucleotide sequence ID" value="NZ_BLVO01000012.1"/>
</dbReference>
<dbReference type="InterPro" id="IPR052340">
    <property type="entry name" value="RNase_Y/CdgJ"/>
</dbReference>
<evidence type="ECO:0000313" key="2">
    <source>
        <dbReference type="EMBL" id="GFM32978.1"/>
    </source>
</evidence>
<dbReference type="EMBL" id="BLVO01000012">
    <property type="protein sequence ID" value="GFM32978.1"/>
    <property type="molecule type" value="Genomic_DNA"/>
</dbReference>
<dbReference type="Pfam" id="PF08668">
    <property type="entry name" value="HDOD"/>
    <property type="match status" value="1"/>
</dbReference>
<dbReference type="SMART" id="SM00471">
    <property type="entry name" value="HDc"/>
    <property type="match status" value="1"/>
</dbReference>
<dbReference type="PANTHER" id="PTHR33525">
    <property type="match status" value="1"/>
</dbReference>
<sequence>MQHHMEAQDFLAELLQGMQDLPYEPGLLHDLFSLTTENSPASLESIGRTISRGQGLAARVLSMANSAYYGLQSEVSSVSRAVAVLGLKEVRNLVLTIGVVDLASKRKLPKKFDVAAYWMHQVGVGETARLIAQHAIKAGMNEDPDTLYTAGLLHDLGKLFIASFRPLTWSAIRKLREAQNLTDAEAEDRYWGMDHAVIAAHVLSYWNLPDALTDPINWHHQPNLAGDNKCSAAMLHVANALLHSREEQAIPMPETATALLTRFVTDTDRFERDLAERLAPENLRAFVSHLI</sequence>
<proteinExistence type="predicted"/>
<organism evidence="2 3">
    <name type="scientific">Desulfovibrio subterraneus</name>
    <dbReference type="NCBI Taxonomy" id="2718620"/>
    <lineage>
        <taxon>Bacteria</taxon>
        <taxon>Pseudomonadati</taxon>
        <taxon>Thermodesulfobacteriota</taxon>
        <taxon>Desulfovibrionia</taxon>
        <taxon>Desulfovibrionales</taxon>
        <taxon>Desulfovibrionaceae</taxon>
        <taxon>Desulfovibrio</taxon>
    </lineage>
</organism>
<accession>A0A7J0BHD2</accession>
<gene>
    <name evidence="2" type="ORF">DSM101010T_13430</name>
</gene>
<dbReference type="InterPro" id="IPR013976">
    <property type="entry name" value="HDOD"/>
</dbReference>
<keyword evidence="3" id="KW-1185">Reference proteome</keyword>
<dbReference type="SUPFAM" id="SSF109604">
    <property type="entry name" value="HD-domain/PDEase-like"/>
    <property type="match status" value="1"/>
</dbReference>
<dbReference type="AlphaFoldDB" id="A0A7J0BHD2"/>
<name>A0A7J0BHD2_9BACT</name>
<reference evidence="2 3" key="1">
    <citation type="submission" date="2020-05" db="EMBL/GenBank/DDBJ databases">
        <title>Draft genome sequence of Desulfovibrio sp. strain HN2T.</title>
        <authorList>
            <person name="Ueno A."/>
            <person name="Tamazawa S."/>
            <person name="Tamamura S."/>
            <person name="Murakami T."/>
            <person name="Kiyama T."/>
            <person name="Inomata H."/>
            <person name="Amano Y."/>
            <person name="Miyakawa K."/>
            <person name="Tamaki H."/>
            <person name="Naganuma T."/>
            <person name="Kaneko K."/>
        </authorList>
    </citation>
    <scope>NUCLEOTIDE SEQUENCE [LARGE SCALE GENOMIC DNA]</scope>
    <source>
        <strain evidence="2 3">HN2</strain>
    </source>
</reference>
<dbReference type="PROSITE" id="PS51833">
    <property type="entry name" value="HDOD"/>
    <property type="match status" value="1"/>
</dbReference>
<feature type="domain" description="HDOD" evidence="1">
    <location>
        <begin position="21"/>
        <end position="222"/>
    </location>
</feature>
<protein>
    <submittedName>
        <fullName evidence="2">HD family phosphohydrolase</fullName>
    </submittedName>
</protein>
<dbReference type="Proteomes" id="UP000503840">
    <property type="component" value="Unassembled WGS sequence"/>
</dbReference>
<keyword evidence="2" id="KW-0378">Hydrolase</keyword>
<evidence type="ECO:0000259" key="1">
    <source>
        <dbReference type="PROSITE" id="PS51833"/>
    </source>
</evidence>
<dbReference type="CDD" id="cd00077">
    <property type="entry name" value="HDc"/>
    <property type="match status" value="1"/>
</dbReference>
<dbReference type="GO" id="GO:0016787">
    <property type="term" value="F:hydrolase activity"/>
    <property type="evidence" value="ECO:0007669"/>
    <property type="project" value="UniProtKB-KW"/>
</dbReference>
<evidence type="ECO:0000313" key="3">
    <source>
        <dbReference type="Proteomes" id="UP000503840"/>
    </source>
</evidence>
<dbReference type="PANTHER" id="PTHR33525:SF3">
    <property type="entry name" value="RIBONUCLEASE Y"/>
    <property type="match status" value="1"/>
</dbReference>
<dbReference type="InterPro" id="IPR003607">
    <property type="entry name" value="HD/PDEase_dom"/>
</dbReference>